<accession>A0AAD9JPW3</accession>
<dbReference type="GO" id="GO:0046872">
    <property type="term" value="F:metal ion binding"/>
    <property type="evidence" value="ECO:0007669"/>
    <property type="project" value="UniProtKB-KW"/>
</dbReference>
<evidence type="ECO:0000259" key="9">
    <source>
        <dbReference type="PROSITE" id="PS50864"/>
    </source>
</evidence>
<sequence>MSADKEEYILVSCGGVQGKLIMKNFICPGIHQHCIEVDGKLLTPKAFCVLGEKERLKDWKNAIRINGKSIRRSMYARDIDFYKHNEICTGRCMSRNYGPSKYEVKIENLRQANADSNGECPVLEPTQNGIDEPAYNILREVSNGSLPGNLKNGQLMGQVVFPGQEQLETFLPQPPMRRSLMQASAIKQEVLSDDDSEHSEQKFSLLAGSALDTVPLPSGVGSTEICCSANGHHKAVSAGGSRHRRKLATPQRVVAEHAPKATSQIKKNGTVNTEQESKIMQLVAEFPDTDSLFEDGVTFWQRVKDIGVLDSVVRDIKQALDNIKNDMSRFGVQELEADKLSVIVKELGLVTKLKWRLAEHKARNESEKDKLLQEIEELKMRVAESEQRQQELKRKSECFESLLDVKSSKQPRNVVSNVMTDNGNNNADTFMANHTASNSPLSSMTDGDKSEESDHS</sequence>
<evidence type="ECO:0000256" key="2">
    <source>
        <dbReference type="ARBA" id="ARBA00022833"/>
    </source>
</evidence>
<keyword evidence="2" id="KW-0862">Zinc</keyword>
<keyword evidence="6" id="KW-0539">Nucleus</keyword>
<dbReference type="Pfam" id="PF25892">
    <property type="entry name" value="Spe-44"/>
    <property type="match status" value="1"/>
</dbReference>
<dbReference type="PROSITE" id="PS50864">
    <property type="entry name" value="SAND"/>
    <property type="match status" value="1"/>
</dbReference>
<feature type="coiled-coil region" evidence="7">
    <location>
        <begin position="357"/>
        <end position="395"/>
    </location>
</feature>
<dbReference type="InterPro" id="IPR010919">
    <property type="entry name" value="SAND-like_dom_sf"/>
</dbReference>
<evidence type="ECO:0000256" key="1">
    <source>
        <dbReference type="ARBA" id="ARBA00022723"/>
    </source>
</evidence>
<feature type="compositionally biased region" description="Polar residues" evidence="8">
    <location>
        <begin position="410"/>
        <end position="445"/>
    </location>
</feature>
<evidence type="ECO:0000256" key="7">
    <source>
        <dbReference type="SAM" id="Coils"/>
    </source>
</evidence>
<evidence type="ECO:0000256" key="8">
    <source>
        <dbReference type="SAM" id="MobiDB-lite"/>
    </source>
</evidence>
<evidence type="ECO:0000256" key="3">
    <source>
        <dbReference type="ARBA" id="ARBA00023015"/>
    </source>
</evidence>
<organism evidence="10 11">
    <name type="scientific">Paralvinella palmiformis</name>
    <dbReference type="NCBI Taxonomy" id="53620"/>
    <lineage>
        <taxon>Eukaryota</taxon>
        <taxon>Metazoa</taxon>
        <taxon>Spiralia</taxon>
        <taxon>Lophotrochozoa</taxon>
        <taxon>Annelida</taxon>
        <taxon>Polychaeta</taxon>
        <taxon>Sedentaria</taxon>
        <taxon>Canalipalpata</taxon>
        <taxon>Terebellida</taxon>
        <taxon>Terebelliformia</taxon>
        <taxon>Alvinellidae</taxon>
        <taxon>Paralvinella</taxon>
    </lineage>
</organism>
<keyword evidence="11" id="KW-1185">Reference proteome</keyword>
<dbReference type="PANTHER" id="PTHR10417:SF4">
    <property type="entry name" value="SAND DOMAIN-CONTAINING PROTEIN-RELATED"/>
    <property type="match status" value="1"/>
</dbReference>
<protein>
    <recommendedName>
        <fullName evidence="9">SAND domain-containing protein</fullName>
    </recommendedName>
</protein>
<gene>
    <name evidence="10" type="ORF">LSH36_199g02006</name>
</gene>
<evidence type="ECO:0000256" key="5">
    <source>
        <dbReference type="ARBA" id="ARBA00023163"/>
    </source>
</evidence>
<dbReference type="Pfam" id="PF01342">
    <property type="entry name" value="SAND"/>
    <property type="match status" value="1"/>
</dbReference>
<dbReference type="InterPro" id="IPR000770">
    <property type="entry name" value="SAND_dom"/>
</dbReference>
<keyword evidence="7" id="KW-0175">Coiled coil</keyword>
<proteinExistence type="predicted"/>
<keyword evidence="5" id="KW-0804">Transcription</keyword>
<dbReference type="EMBL" id="JAODUP010000199">
    <property type="protein sequence ID" value="KAK2157081.1"/>
    <property type="molecule type" value="Genomic_DNA"/>
</dbReference>
<evidence type="ECO:0000313" key="10">
    <source>
        <dbReference type="EMBL" id="KAK2157081.1"/>
    </source>
</evidence>
<feature type="region of interest" description="Disordered" evidence="8">
    <location>
        <begin position="410"/>
        <end position="456"/>
    </location>
</feature>
<dbReference type="AlphaFoldDB" id="A0AAD9JPW3"/>
<name>A0AAD9JPW3_9ANNE</name>
<feature type="domain" description="SAND" evidence="9">
    <location>
        <begin position="1"/>
        <end position="80"/>
    </location>
</feature>
<dbReference type="Gene3D" id="3.10.390.10">
    <property type="entry name" value="SAND domain-like"/>
    <property type="match status" value="1"/>
</dbReference>
<dbReference type="PANTHER" id="PTHR10417">
    <property type="entry name" value="GLUCOCORTICOID MODULATORY ELEMENT-BINDING PROTEIN"/>
    <property type="match status" value="1"/>
</dbReference>
<dbReference type="Proteomes" id="UP001208570">
    <property type="component" value="Unassembled WGS sequence"/>
</dbReference>
<keyword evidence="3" id="KW-0805">Transcription regulation</keyword>
<keyword evidence="4" id="KW-0238">DNA-binding</keyword>
<feature type="compositionally biased region" description="Basic and acidic residues" evidence="8">
    <location>
        <begin position="446"/>
        <end position="456"/>
    </location>
</feature>
<evidence type="ECO:0000313" key="11">
    <source>
        <dbReference type="Proteomes" id="UP001208570"/>
    </source>
</evidence>
<dbReference type="SMART" id="SM00258">
    <property type="entry name" value="SAND"/>
    <property type="match status" value="1"/>
</dbReference>
<dbReference type="GO" id="GO:0003677">
    <property type="term" value="F:DNA binding"/>
    <property type="evidence" value="ECO:0007669"/>
    <property type="project" value="UniProtKB-KW"/>
</dbReference>
<comment type="caution">
    <text evidence="10">The sequence shown here is derived from an EMBL/GenBank/DDBJ whole genome shotgun (WGS) entry which is preliminary data.</text>
</comment>
<evidence type="ECO:0000256" key="4">
    <source>
        <dbReference type="ARBA" id="ARBA00023125"/>
    </source>
</evidence>
<evidence type="ECO:0000256" key="6">
    <source>
        <dbReference type="ARBA" id="ARBA00023242"/>
    </source>
</evidence>
<dbReference type="SUPFAM" id="SSF63763">
    <property type="entry name" value="SAND domain-like"/>
    <property type="match status" value="1"/>
</dbReference>
<keyword evidence="1" id="KW-0479">Metal-binding</keyword>
<dbReference type="InterPro" id="IPR059099">
    <property type="entry name" value="GMEB1/2/Spe-44_dom"/>
</dbReference>
<reference evidence="10" key="1">
    <citation type="journal article" date="2023" name="Mol. Biol. Evol.">
        <title>Third-Generation Sequencing Reveals the Adaptive Role of the Epigenome in Three Deep-Sea Polychaetes.</title>
        <authorList>
            <person name="Perez M."/>
            <person name="Aroh O."/>
            <person name="Sun Y."/>
            <person name="Lan Y."/>
            <person name="Juniper S.K."/>
            <person name="Young C.R."/>
            <person name="Angers B."/>
            <person name="Qian P.Y."/>
        </authorList>
    </citation>
    <scope>NUCLEOTIDE SEQUENCE</scope>
    <source>
        <strain evidence="10">P08H-3</strain>
    </source>
</reference>